<sequence length="155" mass="17065">MREPKQPRPSGEILSLCLILSPALVFADDQHDSNSWIATLIVVLSLIFLLITAAIAAFIRRYGNGILGAATEDHHEELAPPSQGGLEAAEVESLPSLRFSEIKMRRLRQEELTCADFEVISPFYQLDSKLPACKGKRFHPIKGCQVVVARQGVPS</sequence>
<organism evidence="3 4">
    <name type="scientific">Carnegiea gigantea</name>
    <dbReference type="NCBI Taxonomy" id="171969"/>
    <lineage>
        <taxon>Eukaryota</taxon>
        <taxon>Viridiplantae</taxon>
        <taxon>Streptophyta</taxon>
        <taxon>Embryophyta</taxon>
        <taxon>Tracheophyta</taxon>
        <taxon>Spermatophyta</taxon>
        <taxon>Magnoliopsida</taxon>
        <taxon>eudicotyledons</taxon>
        <taxon>Gunneridae</taxon>
        <taxon>Pentapetalae</taxon>
        <taxon>Caryophyllales</taxon>
        <taxon>Cactineae</taxon>
        <taxon>Cactaceae</taxon>
        <taxon>Cactoideae</taxon>
        <taxon>Echinocereeae</taxon>
        <taxon>Carnegiea</taxon>
    </lineage>
</organism>
<proteinExistence type="predicted"/>
<feature type="transmembrane region" description="Helical" evidence="1">
    <location>
        <begin position="37"/>
        <end position="59"/>
    </location>
</feature>
<dbReference type="Proteomes" id="UP001153076">
    <property type="component" value="Unassembled WGS sequence"/>
</dbReference>
<keyword evidence="1" id="KW-0472">Membrane</keyword>
<evidence type="ECO:0000256" key="1">
    <source>
        <dbReference type="SAM" id="Phobius"/>
    </source>
</evidence>
<protein>
    <submittedName>
        <fullName evidence="3">Uncharacterized protein</fullName>
    </submittedName>
</protein>
<evidence type="ECO:0000256" key="2">
    <source>
        <dbReference type="SAM" id="SignalP"/>
    </source>
</evidence>
<reference evidence="3" key="1">
    <citation type="submission" date="2022-04" db="EMBL/GenBank/DDBJ databases">
        <title>Carnegiea gigantea Genome sequencing and assembly v2.</title>
        <authorList>
            <person name="Copetti D."/>
            <person name="Sanderson M.J."/>
            <person name="Burquez A."/>
            <person name="Wojciechowski M.F."/>
        </authorList>
    </citation>
    <scope>NUCLEOTIDE SEQUENCE</scope>
    <source>
        <strain evidence="3">SGP5-SGP5p</strain>
        <tissue evidence="3">Aerial part</tissue>
    </source>
</reference>
<keyword evidence="1" id="KW-0812">Transmembrane</keyword>
<keyword evidence="1" id="KW-1133">Transmembrane helix</keyword>
<keyword evidence="4" id="KW-1185">Reference proteome</keyword>
<feature type="chain" id="PRO_5040370355" evidence="2">
    <location>
        <begin position="28"/>
        <end position="155"/>
    </location>
</feature>
<dbReference type="AlphaFoldDB" id="A0A9Q1JZD8"/>
<evidence type="ECO:0000313" key="3">
    <source>
        <dbReference type="EMBL" id="KAJ8433807.1"/>
    </source>
</evidence>
<name>A0A9Q1JZD8_9CARY</name>
<keyword evidence="2" id="KW-0732">Signal</keyword>
<dbReference type="EMBL" id="JAKOGI010000517">
    <property type="protein sequence ID" value="KAJ8433807.1"/>
    <property type="molecule type" value="Genomic_DNA"/>
</dbReference>
<accession>A0A9Q1JZD8</accession>
<gene>
    <name evidence="3" type="ORF">Cgig2_025970</name>
</gene>
<feature type="signal peptide" evidence="2">
    <location>
        <begin position="1"/>
        <end position="27"/>
    </location>
</feature>
<evidence type="ECO:0000313" key="4">
    <source>
        <dbReference type="Proteomes" id="UP001153076"/>
    </source>
</evidence>
<comment type="caution">
    <text evidence="3">The sequence shown here is derived from an EMBL/GenBank/DDBJ whole genome shotgun (WGS) entry which is preliminary data.</text>
</comment>